<dbReference type="Proteomes" id="UP000509418">
    <property type="component" value="Chromosome"/>
</dbReference>
<proteinExistence type="predicted"/>
<evidence type="ECO:0000259" key="2">
    <source>
        <dbReference type="PROSITE" id="PS50043"/>
    </source>
</evidence>
<dbReference type="CDD" id="cd06170">
    <property type="entry name" value="LuxR_C_like"/>
    <property type="match status" value="1"/>
</dbReference>
<protein>
    <submittedName>
        <fullName evidence="3">Response regulator transcription factor</fullName>
    </submittedName>
</protein>
<keyword evidence="4" id="KW-1185">Reference proteome</keyword>
<evidence type="ECO:0000313" key="4">
    <source>
        <dbReference type="Proteomes" id="UP000509418"/>
    </source>
</evidence>
<dbReference type="InterPro" id="IPR016032">
    <property type="entry name" value="Sig_transdc_resp-reg_C-effctor"/>
</dbReference>
<sequence>MSLIRPDEETASVFNHMDVRLAVSIGVFVDAKSPAEVLKVIVEHTGAEMAQLDTWNGGRAAPLAVHDCPAEVSRVLSEEIPHDRFFGRHLLAAESACLSDDPGLGFGSSAYFRECFGPAGVAAGVAMALHDMSGRLAGLLYLASTRPGHFGERHRVLFGTLMPVLARAAAPPAPSAELIPRGYAASRIRGDLVETTEFRQPAKVADDPHIRELARRFARHSVPYLQFLWPSEDGWFDVVLVRETGDWQATIVACRPTDLPWRLTHREIEVLTTLAAGATNRQIASTLSISERTAMTHVENILQKLSAPGRTAAAVRAVREGIIVPSADPASPGSLERLLGPYLTGR</sequence>
<dbReference type="PRINTS" id="PR00038">
    <property type="entry name" value="HTHLUXR"/>
</dbReference>
<dbReference type="EMBL" id="CP056041">
    <property type="protein sequence ID" value="QKZ17167.1"/>
    <property type="molecule type" value="Genomic_DNA"/>
</dbReference>
<dbReference type="InterPro" id="IPR000792">
    <property type="entry name" value="Tscrpt_reg_LuxR_C"/>
</dbReference>
<reference evidence="3 4" key="1">
    <citation type="submission" date="2020-06" db="EMBL/GenBank/DDBJ databases">
        <title>Genome mining for natural products.</title>
        <authorList>
            <person name="Zhang B."/>
            <person name="Shi J."/>
            <person name="Ge H."/>
        </authorList>
    </citation>
    <scope>NUCLEOTIDE SEQUENCE [LARGE SCALE GENOMIC DNA]</scope>
    <source>
        <strain evidence="3 4">NA02069</strain>
    </source>
</reference>
<dbReference type="GO" id="GO:0003677">
    <property type="term" value="F:DNA binding"/>
    <property type="evidence" value="ECO:0007669"/>
    <property type="project" value="UniProtKB-KW"/>
</dbReference>
<accession>A0A7H8T0X2</accession>
<dbReference type="InterPro" id="IPR039420">
    <property type="entry name" value="WalR-like"/>
</dbReference>
<dbReference type="AlphaFoldDB" id="A0A7H8T0X2"/>
<dbReference type="InterPro" id="IPR036388">
    <property type="entry name" value="WH-like_DNA-bd_sf"/>
</dbReference>
<keyword evidence="1" id="KW-0238">DNA-binding</keyword>
<evidence type="ECO:0000256" key="1">
    <source>
        <dbReference type="ARBA" id="ARBA00023125"/>
    </source>
</evidence>
<gene>
    <name evidence="3" type="ORF">HUT05_07175</name>
</gene>
<feature type="domain" description="HTH luxR-type" evidence="2">
    <location>
        <begin position="256"/>
        <end position="321"/>
    </location>
</feature>
<dbReference type="SUPFAM" id="SSF55781">
    <property type="entry name" value="GAF domain-like"/>
    <property type="match status" value="1"/>
</dbReference>
<dbReference type="RefSeq" id="WP_176574563.1">
    <property type="nucleotide sequence ID" value="NZ_CP056041.1"/>
</dbReference>
<dbReference type="SUPFAM" id="SSF46894">
    <property type="entry name" value="C-terminal effector domain of the bipartite response regulators"/>
    <property type="match status" value="1"/>
</dbReference>
<evidence type="ECO:0000313" key="3">
    <source>
        <dbReference type="EMBL" id="QKZ17167.1"/>
    </source>
</evidence>
<dbReference type="SMART" id="SM00421">
    <property type="entry name" value="HTH_LUXR"/>
    <property type="match status" value="1"/>
</dbReference>
<name>A0A7H8T0X2_STRCX</name>
<dbReference type="Pfam" id="PF00196">
    <property type="entry name" value="GerE"/>
    <property type="match status" value="1"/>
</dbReference>
<organism evidence="3 4">
    <name type="scientific">Streptomyces chartreusis</name>
    <dbReference type="NCBI Taxonomy" id="1969"/>
    <lineage>
        <taxon>Bacteria</taxon>
        <taxon>Bacillati</taxon>
        <taxon>Actinomycetota</taxon>
        <taxon>Actinomycetes</taxon>
        <taxon>Kitasatosporales</taxon>
        <taxon>Streptomycetaceae</taxon>
        <taxon>Streptomyces</taxon>
    </lineage>
</organism>
<dbReference type="PROSITE" id="PS50043">
    <property type="entry name" value="HTH_LUXR_2"/>
    <property type="match status" value="1"/>
</dbReference>
<dbReference type="GO" id="GO:0006355">
    <property type="term" value="P:regulation of DNA-templated transcription"/>
    <property type="evidence" value="ECO:0007669"/>
    <property type="project" value="InterPro"/>
</dbReference>
<dbReference type="PANTHER" id="PTHR43214">
    <property type="entry name" value="TWO-COMPONENT RESPONSE REGULATOR"/>
    <property type="match status" value="1"/>
</dbReference>
<dbReference type="Gene3D" id="1.10.10.10">
    <property type="entry name" value="Winged helix-like DNA-binding domain superfamily/Winged helix DNA-binding domain"/>
    <property type="match status" value="1"/>
</dbReference>